<dbReference type="Proteomes" id="UP000597762">
    <property type="component" value="Unassembled WGS sequence"/>
</dbReference>
<evidence type="ECO:0000313" key="10">
    <source>
        <dbReference type="Proteomes" id="UP000597762"/>
    </source>
</evidence>
<dbReference type="PANTHER" id="PTHR24075:SF6">
    <property type="entry name" value="ACTIVATING SIGNAL COINTEGRATOR 1 COMPLEX SUBUNIT 3"/>
    <property type="match status" value="1"/>
</dbReference>
<dbReference type="InterPro" id="IPR036388">
    <property type="entry name" value="WH-like_DNA-bd_sf"/>
</dbReference>
<evidence type="ECO:0000313" key="9">
    <source>
        <dbReference type="EMBL" id="CAE1301429.1"/>
    </source>
</evidence>
<evidence type="ECO:0000256" key="5">
    <source>
        <dbReference type="ARBA" id="ARBA00022989"/>
    </source>
</evidence>
<dbReference type="GO" id="GO:0005634">
    <property type="term" value="C:nucleus"/>
    <property type="evidence" value="ECO:0007669"/>
    <property type="project" value="TreeGrafter"/>
</dbReference>
<dbReference type="InterPro" id="IPR004179">
    <property type="entry name" value="Sec63-dom"/>
</dbReference>
<dbReference type="SMART" id="SM00973">
    <property type="entry name" value="Sec63"/>
    <property type="match status" value="1"/>
</dbReference>
<dbReference type="OrthoDB" id="5575at2759"/>
<keyword evidence="6" id="KW-0472">Membrane</keyword>
<dbReference type="EC" id="3.6.4.12" evidence="9"/>
<protein>
    <submittedName>
        <fullName evidence="9">ASCC3</fullName>
        <ecNumber evidence="9">3.6.4.12</ecNumber>
    </submittedName>
</protein>
<name>A0A812DLF8_ACAPH</name>
<evidence type="ECO:0000256" key="1">
    <source>
        <dbReference type="ARBA" id="ARBA00004141"/>
    </source>
</evidence>
<dbReference type="AlphaFoldDB" id="A0A812DLF8"/>
<dbReference type="PANTHER" id="PTHR24075">
    <property type="entry name" value="SEC63 DOMAIN-CONTAINING"/>
    <property type="match status" value="1"/>
</dbReference>
<dbReference type="GO" id="GO:0003723">
    <property type="term" value="F:RNA binding"/>
    <property type="evidence" value="ECO:0007669"/>
    <property type="project" value="TreeGrafter"/>
</dbReference>
<dbReference type="EMBL" id="CAHIKZ030003536">
    <property type="protein sequence ID" value="CAE1301429.1"/>
    <property type="molecule type" value="Genomic_DNA"/>
</dbReference>
<proteinExistence type="predicted"/>
<accession>A0A812DLF8</accession>
<gene>
    <name evidence="9" type="ORF">SPHA_54378</name>
</gene>
<keyword evidence="10" id="KW-1185">Reference proteome</keyword>
<dbReference type="Gene3D" id="1.10.3380.10">
    <property type="entry name" value="Sec63 N-terminal domain-like domain"/>
    <property type="match status" value="1"/>
</dbReference>
<dbReference type="SUPFAM" id="SSF158702">
    <property type="entry name" value="Sec63 N-terminal domain-like"/>
    <property type="match status" value="1"/>
</dbReference>
<reference evidence="9" key="1">
    <citation type="submission" date="2021-01" db="EMBL/GenBank/DDBJ databases">
        <authorList>
            <person name="Li R."/>
            <person name="Bekaert M."/>
        </authorList>
    </citation>
    <scope>NUCLEOTIDE SEQUENCE</scope>
    <source>
        <strain evidence="9">Farmed</strain>
    </source>
</reference>
<evidence type="ECO:0000256" key="7">
    <source>
        <dbReference type="ARBA" id="ARBA00023186"/>
    </source>
</evidence>
<dbReference type="Gene3D" id="1.10.10.10">
    <property type="entry name" value="Winged helix-like DNA-binding domain superfamily/Winged helix DNA-binding domain"/>
    <property type="match status" value="1"/>
</dbReference>
<dbReference type="SUPFAM" id="SSF81296">
    <property type="entry name" value="E set domains"/>
    <property type="match status" value="1"/>
</dbReference>
<keyword evidence="4" id="KW-0256">Endoplasmic reticulum</keyword>
<comment type="subcellular location">
    <subcellularLocation>
        <location evidence="2">Endoplasmic reticulum</location>
    </subcellularLocation>
    <subcellularLocation>
        <location evidence="1">Membrane</location>
        <topology evidence="1">Multi-pass membrane protein</topology>
    </subcellularLocation>
</comment>
<comment type="caution">
    <text evidence="9">The sequence shown here is derived from an EMBL/GenBank/DDBJ whole genome shotgun (WGS) entry which is preliminary data.</text>
</comment>
<evidence type="ECO:0000259" key="8">
    <source>
        <dbReference type="SMART" id="SM00973"/>
    </source>
</evidence>
<dbReference type="Pfam" id="PF02889">
    <property type="entry name" value="Sec63"/>
    <property type="match status" value="1"/>
</dbReference>
<keyword evidence="5" id="KW-1133">Transmembrane helix</keyword>
<evidence type="ECO:0000256" key="4">
    <source>
        <dbReference type="ARBA" id="ARBA00022824"/>
    </source>
</evidence>
<organism evidence="9 10">
    <name type="scientific">Acanthosepion pharaonis</name>
    <name type="common">Pharaoh cuttlefish</name>
    <name type="synonym">Sepia pharaonis</name>
    <dbReference type="NCBI Taxonomy" id="158019"/>
    <lineage>
        <taxon>Eukaryota</taxon>
        <taxon>Metazoa</taxon>
        <taxon>Spiralia</taxon>
        <taxon>Lophotrochozoa</taxon>
        <taxon>Mollusca</taxon>
        <taxon>Cephalopoda</taxon>
        <taxon>Coleoidea</taxon>
        <taxon>Decapodiformes</taxon>
        <taxon>Sepiida</taxon>
        <taxon>Sepiina</taxon>
        <taxon>Sepiidae</taxon>
        <taxon>Acanthosepion</taxon>
    </lineage>
</organism>
<keyword evidence="9" id="KW-0378">Hydrolase</keyword>
<dbReference type="Gene3D" id="2.60.40.150">
    <property type="entry name" value="C2 domain"/>
    <property type="match status" value="1"/>
</dbReference>
<keyword evidence="3" id="KW-0812">Transmembrane</keyword>
<keyword evidence="7" id="KW-0143">Chaperone</keyword>
<dbReference type="FunFam" id="2.60.40.150:FF:000113">
    <property type="entry name" value="activating signal cointegrator 1 complex subunit 3"/>
    <property type="match status" value="1"/>
</dbReference>
<dbReference type="FunFam" id="1.10.3380.10:FF:000002">
    <property type="entry name" value="Activating signal cointegrator 1 complex subunit 3"/>
    <property type="match status" value="1"/>
</dbReference>
<dbReference type="GO" id="GO:0043138">
    <property type="term" value="F:3'-5' DNA helicase activity"/>
    <property type="evidence" value="ECO:0007669"/>
    <property type="project" value="TreeGrafter"/>
</dbReference>
<dbReference type="InterPro" id="IPR014756">
    <property type="entry name" value="Ig_E-set"/>
</dbReference>
<dbReference type="GO" id="GO:0005783">
    <property type="term" value="C:endoplasmic reticulum"/>
    <property type="evidence" value="ECO:0007669"/>
    <property type="project" value="UniProtKB-SubCell"/>
</dbReference>
<dbReference type="GO" id="GO:0016787">
    <property type="term" value="F:hydrolase activity"/>
    <property type="evidence" value="ECO:0007669"/>
    <property type="project" value="UniProtKB-KW"/>
</dbReference>
<evidence type="ECO:0000256" key="3">
    <source>
        <dbReference type="ARBA" id="ARBA00022692"/>
    </source>
</evidence>
<evidence type="ECO:0000256" key="2">
    <source>
        <dbReference type="ARBA" id="ARBA00004240"/>
    </source>
</evidence>
<dbReference type="GO" id="GO:0016020">
    <property type="term" value="C:membrane"/>
    <property type="evidence" value="ECO:0007669"/>
    <property type="project" value="UniProtKB-SubCell"/>
</dbReference>
<evidence type="ECO:0000256" key="6">
    <source>
        <dbReference type="ARBA" id="ARBA00023136"/>
    </source>
</evidence>
<dbReference type="InterPro" id="IPR035892">
    <property type="entry name" value="C2_domain_sf"/>
</dbReference>
<feature type="domain" description="SEC63" evidence="8">
    <location>
        <begin position="67"/>
        <end position="424"/>
    </location>
</feature>
<sequence>MLCFSSHLKPNTSINTTLVNIRHSYYDLDSTDFDSINKYLSGLVEKCIFDLSCSGCIIVSEDHKVEATTLGRIASYYYLNHKTVKMFQEELNEKSGIKELLNILSKAQEYAELPVRHNEDQLNSDLAKQVPLEVNSHTFDSSHTKTHLLLQAHFSGITLPSSDYYTDTKSVLDQAIRILQAMLDTCADQGWVVTSLYVINLLQMVIQGHWCNKNTLLTLPHVMPYHLNCFRISKKGGHHEVLDSLPELIAVTDGKFEFLLDMLKGEMTHGHIEQVYQVLTKLPQLEVNLKVKNSNSEGSGQIESIPVLISKSDSSHLSRKWIKVFTDQEYTLQVKLTRINKSGKSDSKAYSPKFPKVKDEGWFLVIGDIENRELIALKRVTCQSNQSHPQVAFFTPELSGRVIYTLYLMSDSYLGIDQQFDICLDVIPSPPLAESKIN</sequence>